<gene>
    <name evidence="2" type="ORF">CA13_48070</name>
</gene>
<dbReference type="Proteomes" id="UP000315010">
    <property type="component" value="Unassembled WGS sequence"/>
</dbReference>
<feature type="transmembrane region" description="Helical" evidence="1">
    <location>
        <begin position="419"/>
        <end position="440"/>
    </location>
</feature>
<keyword evidence="1" id="KW-1133">Transmembrane helix</keyword>
<dbReference type="AlphaFoldDB" id="A0A5C5Z7M3"/>
<evidence type="ECO:0000313" key="3">
    <source>
        <dbReference type="Proteomes" id="UP000315010"/>
    </source>
</evidence>
<feature type="transmembrane region" description="Helical" evidence="1">
    <location>
        <begin position="283"/>
        <end position="301"/>
    </location>
</feature>
<feature type="transmembrane region" description="Helical" evidence="1">
    <location>
        <begin position="21"/>
        <end position="43"/>
    </location>
</feature>
<feature type="transmembrane region" description="Helical" evidence="1">
    <location>
        <begin position="446"/>
        <end position="465"/>
    </location>
</feature>
<keyword evidence="1" id="KW-0812">Transmembrane</keyword>
<protein>
    <submittedName>
        <fullName evidence="2">ABC-2 family transporter protein</fullName>
    </submittedName>
</protein>
<evidence type="ECO:0000256" key="1">
    <source>
        <dbReference type="SAM" id="Phobius"/>
    </source>
</evidence>
<accession>A0A5C5Z7M3</accession>
<sequence length="788" mass="88494">MMNTSAAMTRLIWKDAITIKPLVIAVVAGIVAFHLIAVIGGYLAGTQTWTIGPFLSLWILMPNLLAIGAPAMLVGTEEDAGTLRWLRTLPVKWQHVVGSKLIVAFLSLLGVWAIASLVVFIVSIAIPHQYDAMASDLFSYAGVASLLFYSLLLLLTGFVTAYLIRSPIGALLLLMPLMIAQSIFSGIFAKSWFLDPFHRAYPVEPFGGFPMLALCLLGIGYLIILWMLQRWLGKRRMINAERSYLLGLSDDLGRPYRPPARLIHVKGKPTPYRALMWQQSRQIAPLASALVLLAIVSLLWLKLVPMPSYGQRNLFQHFQELAFPILFLCVIWLGVLVFYGDSVRRRCSYFADRGISPTMIWWTRLLVPGLACLAIAALTLAPSAGKHLDTWPVNLSFAGMLVVVFAVSQFASQITARPILSFLVAPIIVIFYTMLAVATFAFYPTYIPVIAIAVVVLLFATWRLTPRWLSERPEKPFYIRAFGYGAAAALVPILTIYVARVSTTPSFREDWRTAMFAKSDAWQAALPQKIQDRQNVEISPNAYGRSSGYYLLVPELTDIIPKLKNELADKNGIGNNVGFSQLKALFTSDHDLLANERLRDENLTEAKRLALQVLAKWSHVVREEVAEVRGDLYLLTAIADPAEALLINNMDASLGTPEQMAEIAAMIPDAELRKRSREVALVQAWRNYQDQSWYQEGYGYQKNFSNQSVSHMIAWLPFERRRADRFLDEAVKMTHDRIATGLPQQDSLEYLEWQKLWSQVGVQPTSTARSQFANWTRDHQTAIARIRK</sequence>
<keyword evidence="1" id="KW-0472">Membrane</keyword>
<feature type="transmembrane region" description="Helical" evidence="1">
    <location>
        <begin position="138"/>
        <end position="164"/>
    </location>
</feature>
<evidence type="ECO:0000313" key="2">
    <source>
        <dbReference type="EMBL" id="TWT83342.1"/>
    </source>
</evidence>
<dbReference type="RefSeq" id="WP_146400449.1">
    <property type="nucleotide sequence ID" value="NZ_SJPJ01000001.1"/>
</dbReference>
<feature type="transmembrane region" description="Helical" evidence="1">
    <location>
        <begin position="321"/>
        <end position="340"/>
    </location>
</feature>
<reference evidence="2 3" key="1">
    <citation type="submission" date="2019-02" db="EMBL/GenBank/DDBJ databases">
        <title>Deep-cultivation of Planctomycetes and their phenomic and genomic characterization uncovers novel biology.</title>
        <authorList>
            <person name="Wiegand S."/>
            <person name="Jogler M."/>
            <person name="Boedeker C."/>
            <person name="Pinto D."/>
            <person name="Vollmers J."/>
            <person name="Rivas-Marin E."/>
            <person name="Kohn T."/>
            <person name="Peeters S.H."/>
            <person name="Heuer A."/>
            <person name="Rast P."/>
            <person name="Oberbeckmann S."/>
            <person name="Bunk B."/>
            <person name="Jeske O."/>
            <person name="Meyerdierks A."/>
            <person name="Storesund J.E."/>
            <person name="Kallscheuer N."/>
            <person name="Luecker S."/>
            <person name="Lage O.M."/>
            <person name="Pohl T."/>
            <person name="Merkel B.J."/>
            <person name="Hornburger P."/>
            <person name="Mueller R.-W."/>
            <person name="Bruemmer F."/>
            <person name="Labrenz M."/>
            <person name="Spormann A.M."/>
            <person name="Op Den Camp H."/>
            <person name="Overmann J."/>
            <person name="Amann R."/>
            <person name="Jetten M.S.M."/>
            <person name="Mascher T."/>
            <person name="Medema M.H."/>
            <person name="Devos D.P."/>
            <person name="Kaster A.-K."/>
            <person name="Ovreas L."/>
            <person name="Rohde M."/>
            <person name="Galperin M.Y."/>
            <person name="Jogler C."/>
        </authorList>
    </citation>
    <scope>NUCLEOTIDE SEQUENCE [LARGE SCALE GENOMIC DNA]</scope>
    <source>
        <strain evidence="2 3">CA13</strain>
    </source>
</reference>
<dbReference type="OrthoDB" id="222190at2"/>
<name>A0A5C5Z7M3_9BACT</name>
<keyword evidence="3" id="KW-1185">Reference proteome</keyword>
<feature type="transmembrane region" description="Helical" evidence="1">
    <location>
        <begin position="171"/>
        <end position="189"/>
    </location>
</feature>
<feature type="transmembrane region" description="Helical" evidence="1">
    <location>
        <begin position="361"/>
        <end position="381"/>
    </location>
</feature>
<organism evidence="2 3">
    <name type="scientific">Novipirellula herctigrandis</name>
    <dbReference type="NCBI Taxonomy" id="2527986"/>
    <lineage>
        <taxon>Bacteria</taxon>
        <taxon>Pseudomonadati</taxon>
        <taxon>Planctomycetota</taxon>
        <taxon>Planctomycetia</taxon>
        <taxon>Pirellulales</taxon>
        <taxon>Pirellulaceae</taxon>
        <taxon>Novipirellula</taxon>
    </lineage>
</organism>
<dbReference type="EMBL" id="SJPJ01000001">
    <property type="protein sequence ID" value="TWT83342.1"/>
    <property type="molecule type" value="Genomic_DNA"/>
</dbReference>
<proteinExistence type="predicted"/>
<dbReference type="InterPro" id="IPR025699">
    <property type="entry name" value="ABC2_memb-like"/>
</dbReference>
<feature type="transmembrane region" description="Helical" evidence="1">
    <location>
        <begin position="55"/>
        <end position="76"/>
    </location>
</feature>
<feature type="transmembrane region" description="Helical" evidence="1">
    <location>
        <begin position="209"/>
        <end position="228"/>
    </location>
</feature>
<feature type="transmembrane region" description="Helical" evidence="1">
    <location>
        <begin position="477"/>
        <end position="499"/>
    </location>
</feature>
<dbReference type="Pfam" id="PF13346">
    <property type="entry name" value="ABC2_membrane_5"/>
    <property type="match status" value="1"/>
</dbReference>
<feature type="transmembrane region" description="Helical" evidence="1">
    <location>
        <begin position="393"/>
        <end position="412"/>
    </location>
</feature>
<feature type="transmembrane region" description="Helical" evidence="1">
    <location>
        <begin position="97"/>
        <end position="126"/>
    </location>
</feature>
<comment type="caution">
    <text evidence="2">The sequence shown here is derived from an EMBL/GenBank/DDBJ whole genome shotgun (WGS) entry which is preliminary data.</text>
</comment>